<sequence length="642" mass="73973">MSSNDEESEVTSEEFFPRIYQKTAASDEPSTSQAPSGTPSEELQTADLQLSNSIKSNLEIVDSEDEDDVLTCYQEFCQYRGASRRDWSSEGHGSSYREPVEIFRHFEPQLARIDLNQEQQEDHVSNLKNEVNDFLVDCVAAEDKMKLCLTTIAQNSRRLDEFEKKLSSMNDKEETTTQEAIVSELFYQIRTARLKQNELKNQLASFGLDGRKVSGGSMLASHIGREELGCVELSVFQAVLEINCDNVIAICKGEYKQAKLEDQSQNEGKLGASILHHFLRIEASILKFQRISALRRIGKEVLEKKEQKTRILSDRVVQFHRGGLRTDLIEICTELKTLRNELNNILSLRRMSFVYFSFENHYQELFLSGKYTHTDIDELLVIPDFVLDVLMYLEMTGMQVIEKARAEVAEQNHVLKAAEKFLATARQDMILLDENGIMLEEKYNTVREMINNFETGINRLNEPLIRNQYLIISRQVEDEKKLLLEKSSEICLILSEINVLLRLVLPNIPREKLLEIMDELMSLVSDIEETASSVLAAIRDHCNDSMTLEKTEKWGELTGKVYWTLTAIHLNLPTFNLSIIQTNLIHNLITHINSFYMPRWWVAFLEVVGKEKDVESFWSKVYKYRDELKVLTEQVEAILGYD</sequence>
<evidence type="ECO:0000313" key="4">
    <source>
        <dbReference type="Proteomes" id="UP000483820"/>
    </source>
</evidence>
<gene>
    <name evidence="3" type="ORF">GCK72_015964</name>
</gene>
<feature type="region of interest" description="Disordered" evidence="2">
    <location>
        <begin position="1"/>
        <end position="44"/>
    </location>
</feature>
<evidence type="ECO:0000256" key="1">
    <source>
        <dbReference type="SAM" id="Coils"/>
    </source>
</evidence>
<keyword evidence="1" id="KW-0175">Coiled coil</keyword>
<feature type="coiled-coil region" evidence="1">
    <location>
        <begin position="110"/>
        <end position="179"/>
    </location>
</feature>
<name>A0A6A5GWE3_CAERE</name>
<evidence type="ECO:0000313" key="3">
    <source>
        <dbReference type="EMBL" id="KAF1759497.1"/>
    </source>
</evidence>
<accession>A0A6A5GWE3</accession>
<comment type="caution">
    <text evidence="3">The sequence shown here is derived from an EMBL/GenBank/DDBJ whole genome shotgun (WGS) entry which is preliminary data.</text>
</comment>
<reference evidence="3 4" key="1">
    <citation type="submission" date="2019-12" db="EMBL/GenBank/DDBJ databases">
        <title>Chromosome-level assembly of the Caenorhabditis remanei genome.</title>
        <authorList>
            <person name="Teterina A.A."/>
            <person name="Willis J.H."/>
            <person name="Phillips P.C."/>
        </authorList>
    </citation>
    <scope>NUCLEOTIDE SEQUENCE [LARGE SCALE GENOMIC DNA]</scope>
    <source>
        <strain evidence="3 4">PX506</strain>
        <tissue evidence="3">Whole organism</tissue>
    </source>
</reference>
<feature type="compositionally biased region" description="Acidic residues" evidence="2">
    <location>
        <begin position="1"/>
        <end position="12"/>
    </location>
</feature>
<dbReference type="GeneID" id="78776211"/>
<organism evidence="3 4">
    <name type="scientific">Caenorhabditis remanei</name>
    <name type="common">Caenorhabditis vulgaris</name>
    <dbReference type="NCBI Taxonomy" id="31234"/>
    <lineage>
        <taxon>Eukaryota</taxon>
        <taxon>Metazoa</taxon>
        <taxon>Ecdysozoa</taxon>
        <taxon>Nematoda</taxon>
        <taxon>Chromadorea</taxon>
        <taxon>Rhabditida</taxon>
        <taxon>Rhabditina</taxon>
        <taxon>Rhabditomorpha</taxon>
        <taxon>Rhabditoidea</taxon>
        <taxon>Rhabditidae</taxon>
        <taxon>Peloderinae</taxon>
        <taxon>Caenorhabditis</taxon>
    </lineage>
</organism>
<dbReference type="CTD" id="78776211"/>
<dbReference type="AlphaFoldDB" id="A0A6A5GWE3"/>
<dbReference type="Proteomes" id="UP000483820">
    <property type="component" value="Chromosome IV"/>
</dbReference>
<evidence type="ECO:0000256" key="2">
    <source>
        <dbReference type="SAM" id="MobiDB-lite"/>
    </source>
</evidence>
<protein>
    <submittedName>
        <fullName evidence="3">Uncharacterized protein</fullName>
    </submittedName>
</protein>
<feature type="compositionally biased region" description="Polar residues" evidence="2">
    <location>
        <begin position="28"/>
        <end position="44"/>
    </location>
</feature>
<proteinExistence type="predicted"/>
<dbReference type="EMBL" id="WUAV01000004">
    <property type="protein sequence ID" value="KAF1759497.1"/>
    <property type="molecule type" value="Genomic_DNA"/>
</dbReference>
<dbReference type="KEGG" id="crq:GCK72_015964"/>
<dbReference type="RefSeq" id="XP_053586009.1">
    <property type="nucleotide sequence ID" value="XM_053731237.1"/>
</dbReference>